<evidence type="ECO:0000256" key="1">
    <source>
        <dbReference type="ARBA" id="ARBA00022842"/>
    </source>
</evidence>
<keyword evidence="1" id="KW-0460">Magnesium</keyword>
<gene>
    <name evidence="3" type="ORF">DES54_11817</name>
</gene>
<dbReference type="InterPro" id="IPR029044">
    <property type="entry name" value="Nucleotide-diphossugar_trans"/>
</dbReference>
<evidence type="ECO:0000313" key="3">
    <source>
        <dbReference type="EMBL" id="RBP62146.1"/>
    </source>
</evidence>
<dbReference type="PANTHER" id="PTHR43777">
    <property type="entry name" value="MOLYBDENUM COFACTOR CYTIDYLYLTRANSFERASE"/>
    <property type="match status" value="1"/>
</dbReference>
<dbReference type="AlphaFoldDB" id="A0A366I5K6"/>
<comment type="caution">
    <text evidence="3">The sequence shown here is derived from an EMBL/GenBank/DDBJ whole genome shotgun (WGS) entry which is preliminary data.</text>
</comment>
<evidence type="ECO:0000259" key="2">
    <source>
        <dbReference type="Pfam" id="PF12804"/>
    </source>
</evidence>
<dbReference type="GO" id="GO:0016779">
    <property type="term" value="F:nucleotidyltransferase activity"/>
    <property type="evidence" value="ECO:0007669"/>
    <property type="project" value="UniProtKB-KW"/>
</dbReference>
<name>A0A366I5K6_9GAMM</name>
<sequence>MPLHRLFADYQVHQSGAGGVNGDGGMPEKVCVMLAAGLSSRMGEWKMMLPFQGGTVLDSALANALAFCDRVVLVTGYRGDVLQRRYAGHPRIVARHNADYPQGMFSSIRCGVAATQPGPFFLALGDMPTVTPRVYQQLWRQRDDQCLIPVHAHGKGHPVLLPAGLRAAIGAHSGDASLRQLIQDYGARLVPVDDPAIHWDMDTPRQYAQLLAHQSARVGVSDEFSPDAAFSGIAILSTTFMDCP</sequence>
<dbReference type="EMBL" id="QNRY01000018">
    <property type="protein sequence ID" value="RBP62146.1"/>
    <property type="molecule type" value="Genomic_DNA"/>
</dbReference>
<keyword evidence="3" id="KW-0808">Transferase</keyword>
<proteinExistence type="predicted"/>
<dbReference type="RefSeq" id="WP_240634951.1">
    <property type="nucleotide sequence ID" value="NZ_AGJP01000001.1"/>
</dbReference>
<dbReference type="InterPro" id="IPR025877">
    <property type="entry name" value="MobA-like_NTP_Trfase"/>
</dbReference>
<dbReference type="CDD" id="cd04182">
    <property type="entry name" value="GT_2_like_f"/>
    <property type="match status" value="1"/>
</dbReference>
<reference evidence="3 4" key="1">
    <citation type="submission" date="2018-06" db="EMBL/GenBank/DDBJ databases">
        <title>Genomic Encyclopedia of Type Strains, Phase IV (KMG-IV): sequencing the most valuable type-strain genomes for metagenomic binning, comparative biology and taxonomic classification.</title>
        <authorList>
            <person name="Goeker M."/>
        </authorList>
    </citation>
    <scope>NUCLEOTIDE SEQUENCE [LARGE SCALE GENOMIC DNA]</scope>
    <source>
        <strain evidence="3 4">DSM 30166</strain>
    </source>
</reference>
<feature type="domain" description="MobA-like NTP transferase" evidence="2">
    <location>
        <begin position="31"/>
        <end position="185"/>
    </location>
</feature>
<keyword evidence="4" id="KW-1185">Reference proteome</keyword>
<keyword evidence="3" id="KW-0548">Nucleotidyltransferase</keyword>
<organism evidence="3 4">
    <name type="scientific">Brenneria salicis ATCC 15712 = DSM 30166</name>
    <dbReference type="NCBI Taxonomy" id="714314"/>
    <lineage>
        <taxon>Bacteria</taxon>
        <taxon>Pseudomonadati</taxon>
        <taxon>Pseudomonadota</taxon>
        <taxon>Gammaproteobacteria</taxon>
        <taxon>Enterobacterales</taxon>
        <taxon>Pectobacteriaceae</taxon>
        <taxon>Brenneria</taxon>
    </lineage>
</organism>
<dbReference type="PANTHER" id="PTHR43777:SF1">
    <property type="entry name" value="MOLYBDENUM COFACTOR CYTIDYLYLTRANSFERASE"/>
    <property type="match status" value="1"/>
</dbReference>
<dbReference type="Pfam" id="PF12804">
    <property type="entry name" value="NTP_transf_3"/>
    <property type="match status" value="1"/>
</dbReference>
<accession>A0A366I5K6</accession>
<evidence type="ECO:0000313" key="4">
    <source>
        <dbReference type="Proteomes" id="UP000253046"/>
    </source>
</evidence>
<protein>
    <submittedName>
        <fullName evidence="3">Molybdenum cofactor cytidylyltransferase</fullName>
    </submittedName>
</protein>
<dbReference type="Gene3D" id="3.90.550.10">
    <property type="entry name" value="Spore Coat Polysaccharide Biosynthesis Protein SpsA, Chain A"/>
    <property type="match status" value="1"/>
</dbReference>
<dbReference type="Proteomes" id="UP000253046">
    <property type="component" value="Unassembled WGS sequence"/>
</dbReference>
<dbReference type="SUPFAM" id="SSF53448">
    <property type="entry name" value="Nucleotide-diphospho-sugar transferases"/>
    <property type="match status" value="1"/>
</dbReference>